<dbReference type="AlphaFoldDB" id="A0AAD8C3U8"/>
<sequence>MPFTFKNVFTTRRTVFIVVDAFIINTVFRIPLVTSHGLSWQTSPLTNATRLTIRFSNDYPFFMYLEKIICRTVLSVIFLLVTFLFTIILTYALVVASRKRSSMIIAKNFSDTNVKEN</sequence>
<evidence type="ECO:0000313" key="3">
    <source>
        <dbReference type="Proteomes" id="UP001233172"/>
    </source>
</evidence>
<keyword evidence="1" id="KW-0812">Transmembrane</keyword>
<feature type="transmembrane region" description="Helical" evidence="1">
    <location>
        <begin position="73"/>
        <end position="94"/>
    </location>
</feature>
<reference evidence="2" key="1">
    <citation type="journal article" date="2023" name="PLoS Negl. Trop. Dis.">
        <title>A genome sequence for Biomphalaria pfeifferi, the major vector snail for the human-infecting parasite Schistosoma mansoni.</title>
        <authorList>
            <person name="Bu L."/>
            <person name="Lu L."/>
            <person name="Laidemitt M.R."/>
            <person name="Zhang S.M."/>
            <person name="Mutuku M."/>
            <person name="Mkoji G."/>
            <person name="Steinauer M."/>
            <person name="Loker E.S."/>
        </authorList>
    </citation>
    <scope>NUCLEOTIDE SEQUENCE</scope>
    <source>
        <strain evidence="2">KasaAsao</strain>
    </source>
</reference>
<protein>
    <submittedName>
        <fullName evidence="2">5-hydroxytryptamine receptor 2</fullName>
    </submittedName>
</protein>
<proteinExistence type="predicted"/>
<comment type="caution">
    <text evidence="2">The sequence shown here is derived from an EMBL/GenBank/DDBJ whole genome shotgun (WGS) entry which is preliminary data.</text>
</comment>
<keyword evidence="1" id="KW-1133">Transmembrane helix</keyword>
<keyword evidence="2" id="KW-0675">Receptor</keyword>
<evidence type="ECO:0000313" key="2">
    <source>
        <dbReference type="EMBL" id="KAK0065996.1"/>
    </source>
</evidence>
<keyword evidence="3" id="KW-1185">Reference proteome</keyword>
<accession>A0AAD8C3U8</accession>
<evidence type="ECO:0000256" key="1">
    <source>
        <dbReference type="SAM" id="Phobius"/>
    </source>
</evidence>
<dbReference type="Proteomes" id="UP001233172">
    <property type="component" value="Unassembled WGS sequence"/>
</dbReference>
<reference evidence="2" key="2">
    <citation type="submission" date="2023-04" db="EMBL/GenBank/DDBJ databases">
        <authorList>
            <person name="Bu L."/>
            <person name="Lu L."/>
            <person name="Laidemitt M.R."/>
            <person name="Zhang S.M."/>
            <person name="Mutuku M."/>
            <person name="Mkoji G."/>
            <person name="Steinauer M."/>
            <person name="Loker E.S."/>
        </authorList>
    </citation>
    <scope>NUCLEOTIDE SEQUENCE</scope>
    <source>
        <strain evidence="2">KasaAsao</strain>
        <tissue evidence="2">Whole Snail</tissue>
    </source>
</reference>
<dbReference type="EMBL" id="JASAOG010000012">
    <property type="protein sequence ID" value="KAK0065996.1"/>
    <property type="molecule type" value="Genomic_DNA"/>
</dbReference>
<gene>
    <name evidence="2" type="ORF">Bpfe_004793</name>
</gene>
<keyword evidence="1" id="KW-0472">Membrane</keyword>
<name>A0AAD8C3U8_BIOPF</name>
<organism evidence="2 3">
    <name type="scientific">Biomphalaria pfeifferi</name>
    <name type="common">Bloodfluke planorb</name>
    <name type="synonym">Freshwater snail</name>
    <dbReference type="NCBI Taxonomy" id="112525"/>
    <lineage>
        <taxon>Eukaryota</taxon>
        <taxon>Metazoa</taxon>
        <taxon>Spiralia</taxon>
        <taxon>Lophotrochozoa</taxon>
        <taxon>Mollusca</taxon>
        <taxon>Gastropoda</taxon>
        <taxon>Heterobranchia</taxon>
        <taxon>Euthyneura</taxon>
        <taxon>Panpulmonata</taxon>
        <taxon>Hygrophila</taxon>
        <taxon>Lymnaeoidea</taxon>
        <taxon>Planorbidae</taxon>
        <taxon>Biomphalaria</taxon>
    </lineage>
</organism>